<reference evidence="1" key="2">
    <citation type="submission" date="2020-09" db="EMBL/GenBank/DDBJ databases">
        <authorList>
            <person name="Sun Q."/>
            <person name="Ohkuma M."/>
        </authorList>
    </citation>
    <scope>NUCLEOTIDE SEQUENCE</scope>
    <source>
        <strain evidence="1">JCM 3172</strain>
    </source>
</reference>
<evidence type="ECO:0000313" key="1">
    <source>
        <dbReference type="EMBL" id="GGT13679.1"/>
    </source>
</evidence>
<keyword evidence="2" id="KW-1185">Reference proteome</keyword>
<name>A0A918LLM9_9ACTN</name>
<reference evidence="1" key="1">
    <citation type="journal article" date="2014" name="Int. J. Syst. Evol. Microbiol.">
        <title>Complete genome sequence of Corynebacterium casei LMG S-19264T (=DSM 44701T), isolated from a smear-ripened cheese.</title>
        <authorList>
            <consortium name="US DOE Joint Genome Institute (JGI-PGF)"/>
            <person name="Walter F."/>
            <person name="Albersmeier A."/>
            <person name="Kalinowski J."/>
            <person name="Ruckert C."/>
        </authorList>
    </citation>
    <scope>NUCLEOTIDE SEQUENCE</scope>
    <source>
        <strain evidence="1">JCM 3172</strain>
    </source>
</reference>
<dbReference type="EMBL" id="BMQQ01000001">
    <property type="protein sequence ID" value="GGT13679.1"/>
    <property type="molecule type" value="Genomic_DNA"/>
</dbReference>
<organism evidence="1 2">
    <name type="scientific">Streptomyces purpureus</name>
    <dbReference type="NCBI Taxonomy" id="1951"/>
    <lineage>
        <taxon>Bacteria</taxon>
        <taxon>Bacillati</taxon>
        <taxon>Actinomycetota</taxon>
        <taxon>Actinomycetes</taxon>
        <taxon>Kitasatosporales</taxon>
        <taxon>Streptomycetaceae</taxon>
        <taxon>Streptomyces</taxon>
    </lineage>
</organism>
<proteinExistence type="predicted"/>
<dbReference type="RefSeq" id="WP_063828511.1">
    <property type="nucleotide sequence ID" value="NZ_BMQQ01000001.1"/>
</dbReference>
<gene>
    <name evidence="1" type="ORF">GCM10014713_02790</name>
</gene>
<sequence>MPLSLLFLALFALAFLAFNVALCVRVWRLTELPPWRRALPALLLCCALAASIGRAWGVTAVAEAVALPLNVATALLGMFELGRHRRRTGTGAPETSA</sequence>
<evidence type="ECO:0000313" key="2">
    <source>
        <dbReference type="Proteomes" id="UP000619486"/>
    </source>
</evidence>
<comment type="caution">
    <text evidence="1">The sequence shown here is derived from an EMBL/GenBank/DDBJ whole genome shotgun (WGS) entry which is preliminary data.</text>
</comment>
<protein>
    <submittedName>
        <fullName evidence="1">Uncharacterized protein</fullName>
    </submittedName>
</protein>
<dbReference type="Proteomes" id="UP000619486">
    <property type="component" value="Unassembled WGS sequence"/>
</dbReference>
<accession>A0A918LLM9</accession>
<dbReference type="AlphaFoldDB" id="A0A918LLM9"/>